<evidence type="ECO:0000256" key="2">
    <source>
        <dbReference type="ARBA" id="ARBA00009696"/>
    </source>
</evidence>
<keyword evidence="8 13" id="KW-0472">Membrane</keyword>
<evidence type="ECO:0000256" key="10">
    <source>
        <dbReference type="ARBA" id="ARBA00023186"/>
    </source>
</evidence>
<evidence type="ECO:0000256" key="13">
    <source>
        <dbReference type="HAMAP-Rule" id="MF_00233"/>
    </source>
</evidence>
<gene>
    <name evidence="13 14" type="primary">lolB</name>
    <name evidence="14" type="ORF">CJD38_01555</name>
</gene>
<dbReference type="PROSITE" id="PS51257">
    <property type="entry name" value="PROKAR_LIPOPROTEIN"/>
    <property type="match status" value="1"/>
</dbReference>
<comment type="function">
    <text evidence="13">Plays a critical role in the incorporation of lipoproteins in the outer membrane after they are released by the LolA protein.</text>
</comment>
<evidence type="ECO:0000256" key="9">
    <source>
        <dbReference type="ARBA" id="ARBA00023139"/>
    </source>
</evidence>
<dbReference type="SUPFAM" id="SSF89392">
    <property type="entry name" value="Prokaryotic lipoproteins and lipoprotein localization factors"/>
    <property type="match status" value="1"/>
</dbReference>
<keyword evidence="5 13" id="KW-0813">Transport</keyword>
<protein>
    <recommendedName>
        <fullName evidence="4 13">Outer-membrane lipoprotein LolB</fullName>
    </recommendedName>
</protein>
<dbReference type="AlphaFoldDB" id="A0A2T5MJT0"/>
<evidence type="ECO:0000256" key="3">
    <source>
        <dbReference type="ARBA" id="ARBA00011245"/>
    </source>
</evidence>
<dbReference type="GO" id="GO:0009279">
    <property type="term" value="C:cell outer membrane"/>
    <property type="evidence" value="ECO:0007669"/>
    <property type="project" value="UniProtKB-SubCell"/>
</dbReference>
<evidence type="ECO:0000256" key="5">
    <source>
        <dbReference type="ARBA" id="ARBA00022448"/>
    </source>
</evidence>
<keyword evidence="12 13" id="KW-0449">Lipoprotein</keyword>
<dbReference type="Gene3D" id="2.50.20.10">
    <property type="entry name" value="Lipoprotein localisation LolA/LolB/LppX"/>
    <property type="match status" value="1"/>
</dbReference>
<evidence type="ECO:0000256" key="12">
    <source>
        <dbReference type="ARBA" id="ARBA00023288"/>
    </source>
</evidence>
<dbReference type="NCBIfam" id="TIGR00548">
    <property type="entry name" value="lolB"/>
    <property type="match status" value="1"/>
</dbReference>
<keyword evidence="7 13" id="KW-0653">Protein transport</keyword>
<accession>A0A2T5MJT0</accession>
<comment type="caution">
    <text evidence="14">The sequence shown here is derived from an EMBL/GenBank/DDBJ whole genome shotgun (WGS) entry which is preliminary data.</text>
</comment>
<evidence type="ECO:0000256" key="7">
    <source>
        <dbReference type="ARBA" id="ARBA00022927"/>
    </source>
</evidence>
<dbReference type="InterPro" id="IPR029046">
    <property type="entry name" value="LolA/LolB/LppX"/>
</dbReference>
<dbReference type="InterPro" id="IPR004565">
    <property type="entry name" value="OM_lipoprot_LolB"/>
</dbReference>
<comment type="subunit">
    <text evidence="3 13">Monomer.</text>
</comment>
<evidence type="ECO:0000313" key="15">
    <source>
        <dbReference type="Proteomes" id="UP000244248"/>
    </source>
</evidence>
<keyword evidence="9 13" id="KW-0564">Palmitate</keyword>
<keyword evidence="10 13" id="KW-0143">Chaperone</keyword>
<evidence type="ECO:0000256" key="1">
    <source>
        <dbReference type="ARBA" id="ARBA00004459"/>
    </source>
</evidence>
<organism evidence="14 15">
    <name type="scientific">Stenotrophobium rhamnosiphilum</name>
    <dbReference type="NCBI Taxonomy" id="2029166"/>
    <lineage>
        <taxon>Bacteria</taxon>
        <taxon>Pseudomonadati</taxon>
        <taxon>Pseudomonadota</taxon>
        <taxon>Gammaproteobacteria</taxon>
        <taxon>Nevskiales</taxon>
        <taxon>Nevskiaceae</taxon>
        <taxon>Stenotrophobium</taxon>
    </lineage>
</organism>
<reference evidence="14 15" key="1">
    <citation type="submission" date="2018-04" db="EMBL/GenBank/DDBJ databases">
        <title>Novel species isolated from glacier.</title>
        <authorList>
            <person name="Liu Q."/>
            <person name="Xin Y.-H."/>
        </authorList>
    </citation>
    <scope>NUCLEOTIDE SEQUENCE [LARGE SCALE GENOMIC DNA]</scope>
    <source>
        <strain evidence="14 15">GT1R17</strain>
    </source>
</reference>
<keyword evidence="11 13" id="KW-0998">Cell outer membrane</keyword>
<dbReference type="GO" id="GO:0015031">
    <property type="term" value="P:protein transport"/>
    <property type="evidence" value="ECO:0007669"/>
    <property type="project" value="UniProtKB-KW"/>
</dbReference>
<name>A0A2T5MJT0_9GAMM</name>
<evidence type="ECO:0000256" key="8">
    <source>
        <dbReference type="ARBA" id="ARBA00023136"/>
    </source>
</evidence>
<dbReference type="Proteomes" id="UP000244248">
    <property type="component" value="Unassembled WGS sequence"/>
</dbReference>
<dbReference type="CDD" id="cd16326">
    <property type="entry name" value="LolB"/>
    <property type="match status" value="1"/>
</dbReference>
<dbReference type="HAMAP" id="MF_00233">
    <property type="entry name" value="LolB"/>
    <property type="match status" value="1"/>
</dbReference>
<proteinExistence type="inferred from homology"/>
<evidence type="ECO:0000256" key="4">
    <source>
        <dbReference type="ARBA" id="ARBA00016202"/>
    </source>
</evidence>
<evidence type="ECO:0000256" key="6">
    <source>
        <dbReference type="ARBA" id="ARBA00022729"/>
    </source>
</evidence>
<sequence length="199" mass="22476">MKSRLIMTMAALTLLGGCAGMVRKNEPKTAEDHWDVRSEQLQKIDRFLMQARGSYGRLVPVKTDLRWQQNADGSFDLRVAGPFGIGATTITGTPDNVQVRSRGNTYQSNNPEQWIQDKMGWTLPLAGLRFWILGMPSPHSDADIDLDREGRVLTLEQDGWTLNYTEYQKAGSHQLPRKFDVSNSDVKLKIVVDSWNDLP</sequence>
<evidence type="ECO:0000256" key="11">
    <source>
        <dbReference type="ARBA" id="ARBA00023237"/>
    </source>
</evidence>
<comment type="similarity">
    <text evidence="2 13">Belongs to the LolB family.</text>
</comment>
<comment type="subcellular location">
    <subcellularLocation>
        <location evidence="1 13">Cell outer membrane</location>
        <topology evidence="1 13">Lipid-anchor</topology>
    </subcellularLocation>
</comment>
<keyword evidence="6 13" id="KW-0732">Signal</keyword>
<evidence type="ECO:0000313" key="14">
    <source>
        <dbReference type="EMBL" id="PTU32825.1"/>
    </source>
</evidence>
<keyword evidence="15" id="KW-1185">Reference proteome</keyword>
<dbReference type="EMBL" id="QANS01000001">
    <property type="protein sequence ID" value="PTU32825.1"/>
    <property type="molecule type" value="Genomic_DNA"/>
</dbReference>
<dbReference type="GO" id="GO:0044874">
    <property type="term" value="P:lipoprotein localization to outer membrane"/>
    <property type="evidence" value="ECO:0007669"/>
    <property type="project" value="UniProtKB-UniRule"/>
</dbReference>
<dbReference type="Pfam" id="PF03550">
    <property type="entry name" value="LolB"/>
    <property type="match status" value="1"/>
</dbReference>